<dbReference type="OrthoDB" id="4491390at2759"/>
<dbReference type="Proteomes" id="UP000246991">
    <property type="component" value="Unassembled WGS sequence"/>
</dbReference>
<evidence type="ECO:0000313" key="2">
    <source>
        <dbReference type="EMBL" id="PWW77190.1"/>
    </source>
</evidence>
<dbReference type="EMBL" id="PYWC01000026">
    <property type="protein sequence ID" value="PWW77190.1"/>
    <property type="molecule type" value="Genomic_DNA"/>
</dbReference>
<dbReference type="STRING" id="42249.A0A317STU9"/>
<proteinExistence type="predicted"/>
<dbReference type="InterPro" id="IPR053178">
    <property type="entry name" value="Osmoadaptation_assoc"/>
</dbReference>
<evidence type="ECO:0000256" key="1">
    <source>
        <dbReference type="SAM" id="MobiDB-lite"/>
    </source>
</evidence>
<protein>
    <recommendedName>
        <fullName evidence="4">Transcription factor domain-containing protein</fullName>
    </recommendedName>
</protein>
<reference evidence="2 3" key="1">
    <citation type="submission" date="2018-03" db="EMBL/GenBank/DDBJ databases">
        <title>Genomes of Pezizomycetes fungi and the evolution of truffles.</title>
        <authorList>
            <person name="Murat C."/>
            <person name="Payen T."/>
            <person name="Noel B."/>
            <person name="Kuo A."/>
            <person name="Martin F.M."/>
        </authorList>
    </citation>
    <scope>NUCLEOTIDE SEQUENCE [LARGE SCALE GENOMIC DNA]</scope>
    <source>
        <strain evidence="2">091103-1</strain>
    </source>
</reference>
<accession>A0A317STU9</accession>
<comment type="caution">
    <text evidence="2">The sequence shown here is derived from an EMBL/GenBank/DDBJ whole genome shotgun (WGS) entry which is preliminary data.</text>
</comment>
<keyword evidence="3" id="KW-1185">Reference proteome</keyword>
<dbReference type="Pfam" id="PF11951">
    <property type="entry name" value="Fungal_trans_2"/>
    <property type="match status" value="1"/>
</dbReference>
<organism evidence="2 3">
    <name type="scientific">Tuber magnatum</name>
    <name type="common">white Piedmont truffle</name>
    <dbReference type="NCBI Taxonomy" id="42249"/>
    <lineage>
        <taxon>Eukaryota</taxon>
        <taxon>Fungi</taxon>
        <taxon>Dikarya</taxon>
        <taxon>Ascomycota</taxon>
        <taxon>Pezizomycotina</taxon>
        <taxon>Pezizomycetes</taxon>
        <taxon>Pezizales</taxon>
        <taxon>Tuberaceae</taxon>
        <taxon>Tuber</taxon>
    </lineage>
</organism>
<evidence type="ECO:0008006" key="4">
    <source>
        <dbReference type="Google" id="ProtNLM"/>
    </source>
</evidence>
<gene>
    <name evidence="2" type="ORF">C7212DRAFT_180717</name>
</gene>
<dbReference type="InterPro" id="IPR021858">
    <property type="entry name" value="Fun_TF"/>
</dbReference>
<name>A0A317STU9_9PEZI</name>
<dbReference type="AlphaFoldDB" id="A0A317STU9"/>
<sequence length="373" mass="42329">MAMCTVFVGRRSKDERLLQESVRIYTIALAELNTVLSNRGAHTLRTRDETLAATMSLAMYETMGCLDPTGWQRHADGMELLVRMRGPEIHKTGLAHNLFNSFRSVNLIISLVNRKHSFLASEEWRTIPWTNVRKIPIQDLHDLLFELPAILEDQGALPRSAHPSLLGRCLDLKARLKVWHENFTRTHPDAHYWLEFSTFNIDPPVFPTCYRFSSVGIANTCTFYWANLIILYSTIIATSPTSQPPLVTMDEIYDLAAQICMSMEYYISPGKKSYGPVLSMFPLRIAMECFKKMGEKGEKSTLWCRAIFKILGEKGILLAEMLEKLASGGKEVEAALERKEWAGRGFWGRMEEGPSENTETGRSKGTAVQREGR</sequence>
<evidence type="ECO:0000313" key="3">
    <source>
        <dbReference type="Proteomes" id="UP000246991"/>
    </source>
</evidence>
<dbReference type="PANTHER" id="PTHR38111">
    <property type="entry name" value="ZN(2)-C6 FUNGAL-TYPE DOMAIN-CONTAINING PROTEIN-RELATED"/>
    <property type="match status" value="1"/>
</dbReference>
<feature type="region of interest" description="Disordered" evidence="1">
    <location>
        <begin position="347"/>
        <end position="373"/>
    </location>
</feature>